<evidence type="ECO:0000313" key="1">
    <source>
        <dbReference type="EMBL" id="MBB6035193.1"/>
    </source>
</evidence>
<sequence length="189" mass="20523">MQESTATHDIAVIAAVLGIEPRERPPVDWAAAAAELGAEIPADFRALIDAIGPGRIGHDTLLLAPYATPNYDQLGTQRERTAALATIWADEADYDDPEFISKPAIFDEPGVRPIVWGASGLGFYLWWIARDGTDPSTWGTALEQSRGGAWEFHTGTATSILRGALTGELDTFYMDSLRDAEQHHFTPAT</sequence>
<dbReference type="RefSeq" id="WP_184788053.1">
    <property type="nucleotide sequence ID" value="NZ_BONT01000006.1"/>
</dbReference>
<accession>A0A841FJS0</accession>
<name>A0A841FJS0_9ACTN</name>
<evidence type="ECO:0008006" key="3">
    <source>
        <dbReference type="Google" id="ProtNLM"/>
    </source>
</evidence>
<reference evidence="1 2" key="1">
    <citation type="submission" date="2020-08" db="EMBL/GenBank/DDBJ databases">
        <title>Genomic Encyclopedia of Type Strains, Phase IV (KMG-IV): sequencing the most valuable type-strain genomes for metagenomic binning, comparative biology and taxonomic classification.</title>
        <authorList>
            <person name="Goeker M."/>
        </authorList>
    </citation>
    <scope>NUCLEOTIDE SEQUENCE [LARGE SCALE GENOMIC DNA]</scope>
    <source>
        <strain evidence="1 2">YIM 65646</strain>
    </source>
</reference>
<protein>
    <recommendedName>
        <fullName evidence="3">SMI1/KNR4 family protein</fullName>
    </recommendedName>
</protein>
<comment type="caution">
    <text evidence="1">The sequence shown here is derived from an EMBL/GenBank/DDBJ whole genome shotgun (WGS) entry which is preliminary data.</text>
</comment>
<organism evidence="1 2">
    <name type="scientific">Phytomonospora endophytica</name>
    <dbReference type="NCBI Taxonomy" id="714109"/>
    <lineage>
        <taxon>Bacteria</taxon>
        <taxon>Bacillati</taxon>
        <taxon>Actinomycetota</taxon>
        <taxon>Actinomycetes</taxon>
        <taxon>Micromonosporales</taxon>
        <taxon>Micromonosporaceae</taxon>
        <taxon>Phytomonospora</taxon>
    </lineage>
</organism>
<keyword evidence="2" id="KW-1185">Reference proteome</keyword>
<evidence type="ECO:0000313" key="2">
    <source>
        <dbReference type="Proteomes" id="UP000548476"/>
    </source>
</evidence>
<proteinExistence type="predicted"/>
<gene>
    <name evidence="1" type="ORF">HNR73_003050</name>
</gene>
<dbReference type="Proteomes" id="UP000548476">
    <property type="component" value="Unassembled WGS sequence"/>
</dbReference>
<dbReference type="EMBL" id="JACHGT010000006">
    <property type="protein sequence ID" value="MBB6035193.1"/>
    <property type="molecule type" value="Genomic_DNA"/>
</dbReference>
<dbReference type="AlphaFoldDB" id="A0A841FJS0"/>